<dbReference type="Pfam" id="PF02826">
    <property type="entry name" value="2-Hacid_dh_C"/>
    <property type="match status" value="1"/>
</dbReference>
<keyword evidence="8" id="KW-1185">Reference proteome</keyword>
<dbReference type="PROSITE" id="PS00671">
    <property type="entry name" value="D_2_HYDROXYACID_DH_3"/>
    <property type="match status" value="1"/>
</dbReference>
<dbReference type="RefSeq" id="WP_321536673.1">
    <property type="nucleotide sequence ID" value="NZ_JARGDL010000021.1"/>
</dbReference>
<sequence>MKVFITRKLPGEPEKFIKQNGFDVEIYNNDEPIPRELFLKKTKNVDAVLSLMSEKIDKEAIDNFSNCKIVANCAVGYNNIDVSYANDKKLIVTNTPNVLTDATADIACGLILACARRFHEGEKLIRNKKFFGWKPNMLLGFDLKNKTLGIIGAGRIGFATAKRMKAFGMKIIYYDRNKRENFDKELNAKKVSLNKLMKNSDVVSIHLPLAEQTKYLINKTKLDLLKPTAIFVNTARGEIVEEKYLIELLQKKKIFSAGFDVYENEPKINPKLLKLENVFLLPHLGSATEETRKAMSLLAAKNIVNVLSGKKPLTQVLK</sequence>
<dbReference type="PANTHER" id="PTHR10996">
    <property type="entry name" value="2-HYDROXYACID DEHYDROGENASE-RELATED"/>
    <property type="match status" value="1"/>
</dbReference>
<dbReference type="SUPFAM" id="SSF51735">
    <property type="entry name" value="NAD(P)-binding Rossmann-fold domains"/>
    <property type="match status" value="1"/>
</dbReference>
<dbReference type="GO" id="GO:0005829">
    <property type="term" value="C:cytosol"/>
    <property type="evidence" value="ECO:0007669"/>
    <property type="project" value="TreeGrafter"/>
</dbReference>
<name>A0AAE3TEZ9_9BACT</name>
<dbReference type="AlphaFoldDB" id="A0AAE3TEZ9"/>
<dbReference type="GO" id="GO:0051287">
    <property type="term" value="F:NAD binding"/>
    <property type="evidence" value="ECO:0007669"/>
    <property type="project" value="InterPro"/>
</dbReference>
<dbReference type="FunFam" id="3.40.50.720:FF:000203">
    <property type="entry name" value="D-3-phosphoglycerate dehydrogenase (SerA)"/>
    <property type="match status" value="1"/>
</dbReference>
<dbReference type="CDD" id="cd05301">
    <property type="entry name" value="GDH"/>
    <property type="match status" value="1"/>
</dbReference>
<dbReference type="InterPro" id="IPR036291">
    <property type="entry name" value="NAD(P)-bd_dom_sf"/>
</dbReference>
<dbReference type="GO" id="GO:0016618">
    <property type="term" value="F:hydroxypyruvate reductase [NAD(P)H] activity"/>
    <property type="evidence" value="ECO:0007669"/>
    <property type="project" value="TreeGrafter"/>
</dbReference>
<dbReference type="Proteomes" id="UP001221302">
    <property type="component" value="Unassembled WGS sequence"/>
</dbReference>
<evidence type="ECO:0000313" key="7">
    <source>
        <dbReference type="EMBL" id="MDF1612902.1"/>
    </source>
</evidence>
<comment type="similarity">
    <text evidence="1 4">Belongs to the D-isomer specific 2-hydroxyacid dehydrogenase family.</text>
</comment>
<keyword evidence="2 4" id="KW-0560">Oxidoreductase</keyword>
<comment type="caution">
    <text evidence="7">The sequence shown here is derived from an EMBL/GenBank/DDBJ whole genome shotgun (WGS) entry which is preliminary data.</text>
</comment>
<evidence type="ECO:0000256" key="2">
    <source>
        <dbReference type="ARBA" id="ARBA00023002"/>
    </source>
</evidence>
<evidence type="ECO:0000313" key="8">
    <source>
        <dbReference type="Proteomes" id="UP001221302"/>
    </source>
</evidence>
<feature type="domain" description="D-isomer specific 2-hydroxyacid dehydrogenase catalytic" evidence="5">
    <location>
        <begin position="3"/>
        <end position="316"/>
    </location>
</feature>
<dbReference type="GO" id="GO:0030267">
    <property type="term" value="F:glyoxylate reductase (NADPH) activity"/>
    <property type="evidence" value="ECO:0007669"/>
    <property type="project" value="TreeGrafter"/>
</dbReference>
<dbReference type="Pfam" id="PF00389">
    <property type="entry name" value="2-Hacid_dh"/>
    <property type="match status" value="1"/>
</dbReference>
<reference evidence="7" key="1">
    <citation type="submission" date="2023-03" db="EMBL/GenBank/DDBJ databases">
        <title>Stygiobacter electus gen. nov., sp. nov., facultatively anaerobic thermotolerant bacterium of the class Ignavibacteria from a well of Yessentuki mineral water deposit.</title>
        <authorList>
            <person name="Podosokorskaya O.A."/>
            <person name="Elcheninov A.G."/>
            <person name="Petrova N.F."/>
            <person name="Zavarzina D.G."/>
            <person name="Kublanov I.V."/>
            <person name="Merkel A.Y."/>
        </authorList>
    </citation>
    <scope>NUCLEOTIDE SEQUENCE</scope>
    <source>
        <strain evidence="7">09-Me</strain>
    </source>
</reference>
<keyword evidence="3" id="KW-0520">NAD</keyword>
<organism evidence="7 8">
    <name type="scientific">Stygiobacter electus</name>
    <dbReference type="NCBI Taxonomy" id="3032292"/>
    <lineage>
        <taxon>Bacteria</taxon>
        <taxon>Pseudomonadati</taxon>
        <taxon>Ignavibacteriota</taxon>
        <taxon>Ignavibacteria</taxon>
        <taxon>Ignavibacteriales</taxon>
        <taxon>Melioribacteraceae</taxon>
        <taxon>Stygiobacter</taxon>
    </lineage>
</organism>
<evidence type="ECO:0000256" key="4">
    <source>
        <dbReference type="RuleBase" id="RU003719"/>
    </source>
</evidence>
<evidence type="ECO:0000259" key="5">
    <source>
        <dbReference type="Pfam" id="PF00389"/>
    </source>
</evidence>
<evidence type="ECO:0000259" key="6">
    <source>
        <dbReference type="Pfam" id="PF02826"/>
    </source>
</evidence>
<dbReference type="InterPro" id="IPR029752">
    <property type="entry name" value="D-isomer_DH_CS1"/>
</dbReference>
<dbReference type="InterPro" id="IPR006139">
    <property type="entry name" value="D-isomer_2_OHA_DH_cat_dom"/>
</dbReference>
<dbReference type="PANTHER" id="PTHR10996:SF283">
    <property type="entry name" value="GLYOXYLATE_HYDROXYPYRUVATE REDUCTASE B"/>
    <property type="match status" value="1"/>
</dbReference>
<gene>
    <name evidence="7" type="ORF">P0M35_12125</name>
</gene>
<dbReference type="SUPFAM" id="SSF52283">
    <property type="entry name" value="Formate/glycerate dehydrogenase catalytic domain-like"/>
    <property type="match status" value="1"/>
</dbReference>
<evidence type="ECO:0000256" key="1">
    <source>
        <dbReference type="ARBA" id="ARBA00005854"/>
    </source>
</evidence>
<accession>A0AAE3TEZ9</accession>
<feature type="domain" description="D-isomer specific 2-hydroxyacid dehydrogenase NAD-binding" evidence="6">
    <location>
        <begin position="109"/>
        <end position="285"/>
    </location>
</feature>
<dbReference type="PROSITE" id="PS00065">
    <property type="entry name" value="D_2_HYDROXYACID_DH_1"/>
    <property type="match status" value="1"/>
</dbReference>
<dbReference type="EMBL" id="JARGDL010000021">
    <property type="protein sequence ID" value="MDF1612902.1"/>
    <property type="molecule type" value="Genomic_DNA"/>
</dbReference>
<dbReference type="InterPro" id="IPR006140">
    <property type="entry name" value="D-isomer_DH_NAD-bd"/>
</dbReference>
<dbReference type="InterPro" id="IPR029753">
    <property type="entry name" value="D-isomer_DH_CS"/>
</dbReference>
<evidence type="ECO:0000256" key="3">
    <source>
        <dbReference type="ARBA" id="ARBA00023027"/>
    </source>
</evidence>
<proteinExistence type="inferred from homology"/>
<dbReference type="InterPro" id="IPR050223">
    <property type="entry name" value="D-isomer_2-hydroxyacid_DH"/>
</dbReference>
<dbReference type="Gene3D" id="3.40.50.720">
    <property type="entry name" value="NAD(P)-binding Rossmann-like Domain"/>
    <property type="match status" value="2"/>
</dbReference>
<protein>
    <submittedName>
        <fullName evidence="7">D-glycerate dehydrogenase</fullName>
    </submittedName>
</protein>